<keyword evidence="3" id="KW-1185">Reference proteome</keyword>
<evidence type="ECO:0000313" key="3">
    <source>
        <dbReference type="Proteomes" id="UP000043763"/>
    </source>
</evidence>
<feature type="transmembrane region" description="Helical" evidence="1">
    <location>
        <begin position="7"/>
        <end position="28"/>
    </location>
</feature>
<name>A0A0G4K9W1_9SPIR</name>
<keyword evidence="1" id="KW-1133">Transmembrane helix</keyword>
<proteinExistence type="predicted"/>
<organism evidence="2 3">
    <name type="scientific">Brachyspira suanatina</name>
    <dbReference type="NCBI Taxonomy" id="381802"/>
    <lineage>
        <taxon>Bacteria</taxon>
        <taxon>Pseudomonadati</taxon>
        <taxon>Spirochaetota</taxon>
        <taxon>Spirochaetia</taxon>
        <taxon>Brachyspirales</taxon>
        <taxon>Brachyspiraceae</taxon>
        <taxon>Brachyspira</taxon>
    </lineage>
</organism>
<keyword evidence="1" id="KW-0812">Transmembrane</keyword>
<sequence length="271" mass="30879">MLCIKKYIIRIILKIAFFLYLFNSALFAEIDFNIIIPISSSYTFSDMKLTTLGMSDSLVNTRTLKDNIGIEIGILSQIGYNFNTKNSIFKSIGIMAEIGYILSPIYTSYEFYDNSYTLNVNHNILFHTLNIGAIQKFYIIDKLSLGIGGGIRIPFSANLYGQNDGSPLPFNNGKYDYNYIKSLFKRSIIPYIKFSLEGYYFFNDFVSLVIGAHFTYSMGMEYNADKLNEYISYIGTGMKWYHSYSYSSIETGLTIGVSIGRKGSNDIKRIE</sequence>
<protein>
    <submittedName>
        <fullName evidence="2">Uncharacterized protein</fullName>
    </submittedName>
</protein>
<evidence type="ECO:0000256" key="1">
    <source>
        <dbReference type="SAM" id="Phobius"/>
    </source>
</evidence>
<gene>
    <name evidence="2" type="ORF">BRSU_2445</name>
</gene>
<evidence type="ECO:0000313" key="2">
    <source>
        <dbReference type="EMBL" id="CRF35123.1"/>
    </source>
</evidence>
<reference evidence="3" key="1">
    <citation type="submission" date="2015-04" db="EMBL/GenBank/DDBJ databases">
        <authorList>
            <person name="Mushtaq Mamoona"/>
        </authorList>
    </citation>
    <scope>NUCLEOTIDE SEQUENCE [LARGE SCALE GENOMIC DNA]</scope>
    <source>
        <strain evidence="3">AN4859/03</strain>
    </source>
</reference>
<accession>A0A0G4K9W1</accession>
<dbReference type="EMBL" id="CVLB01000003">
    <property type="protein sequence ID" value="CRF35123.1"/>
    <property type="molecule type" value="Genomic_DNA"/>
</dbReference>
<dbReference type="RefSeq" id="WP_048595767.1">
    <property type="nucleotide sequence ID" value="NZ_CVLB01000003.1"/>
</dbReference>
<keyword evidence="1" id="KW-0472">Membrane</keyword>
<dbReference type="AlphaFoldDB" id="A0A0G4K9W1"/>
<dbReference type="Proteomes" id="UP000043763">
    <property type="component" value="Unassembled WGS sequence"/>
</dbReference>